<keyword evidence="3" id="KW-0808">Transferase</keyword>
<feature type="compositionally biased region" description="Basic and acidic residues" evidence="1">
    <location>
        <begin position="448"/>
        <end position="457"/>
    </location>
</feature>
<dbReference type="PANTHER" id="PTHR43173">
    <property type="entry name" value="ABC1 FAMILY PROTEIN"/>
    <property type="match status" value="1"/>
</dbReference>
<organism evidence="3">
    <name type="scientific">Neospora caninum (strain Liverpool)</name>
    <dbReference type="NCBI Taxonomy" id="572307"/>
    <lineage>
        <taxon>Eukaryota</taxon>
        <taxon>Sar</taxon>
        <taxon>Alveolata</taxon>
        <taxon>Apicomplexa</taxon>
        <taxon>Conoidasida</taxon>
        <taxon>Coccidia</taxon>
        <taxon>Eucoccidiorida</taxon>
        <taxon>Eimeriorina</taxon>
        <taxon>Sarcocystidae</taxon>
        <taxon>Neospora</taxon>
    </lineage>
</organism>
<dbReference type="SUPFAM" id="SSF56112">
    <property type="entry name" value="Protein kinase-like (PK-like)"/>
    <property type="match status" value="1"/>
</dbReference>
<name>A0A0F7UBU6_NEOCL</name>
<dbReference type="AlphaFoldDB" id="A0A0F7UBU6"/>
<dbReference type="InterPro" id="IPR011009">
    <property type="entry name" value="Kinase-like_dom_sf"/>
</dbReference>
<accession>A0A0F7UBU6</accession>
<evidence type="ECO:0000313" key="3">
    <source>
        <dbReference type="EMBL" id="CEL66461.1"/>
    </source>
</evidence>
<feature type="domain" description="ABC1 atypical kinase-like" evidence="2">
    <location>
        <begin position="503"/>
        <end position="579"/>
    </location>
</feature>
<proteinExistence type="predicted"/>
<dbReference type="GO" id="GO:0016301">
    <property type="term" value="F:kinase activity"/>
    <property type="evidence" value="ECO:0007669"/>
    <property type="project" value="UniProtKB-KW"/>
</dbReference>
<feature type="compositionally biased region" description="Basic and acidic residues" evidence="1">
    <location>
        <begin position="477"/>
        <end position="487"/>
    </location>
</feature>
<feature type="compositionally biased region" description="Basic and acidic residues" evidence="1">
    <location>
        <begin position="582"/>
        <end position="592"/>
    </location>
</feature>
<reference evidence="3" key="1">
    <citation type="journal article" date="2015" name="PLoS ONE">
        <title>Comprehensive Evaluation of Toxoplasma gondii VEG and Neospora caninum LIV Genomes with Tachyzoite Stage Transcriptome and Proteome Defines Novel Transcript Features.</title>
        <authorList>
            <person name="Ramaprasad A."/>
            <person name="Mourier T."/>
            <person name="Naeem R."/>
            <person name="Malas T.B."/>
            <person name="Moussa E."/>
            <person name="Panigrahi A."/>
            <person name="Vermont S.J."/>
            <person name="Otto T.D."/>
            <person name="Wastling J."/>
            <person name="Pain A."/>
        </authorList>
    </citation>
    <scope>NUCLEOTIDE SEQUENCE</scope>
    <source>
        <strain evidence="3">Liverpool</strain>
    </source>
</reference>
<dbReference type="PANTHER" id="PTHR43173:SF19">
    <property type="entry name" value="AARF DOMAIN-CONTAINING PROTEIN KINASE 1"/>
    <property type="match status" value="1"/>
</dbReference>
<dbReference type="GO" id="GO:0055088">
    <property type="term" value="P:lipid homeostasis"/>
    <property type="evidence" value="ECO:0007669"/>
    <property type="project" value="TreeGrafter"/>
</dbReference>
<dbReference type="GO" id="GO:0005743">
    <property type="term" value="C:mitochondrial inner membrane"/>
    <property type="evidence" value="ECO:0007669"/>
    <property type="project" value="TreeGrafter"/>
</dbReference>
<dbReference type="EMBL" id="LN714481">
    <property type="protein sequence ID" value="CEL66461.1"/>
    <property type="molecule type" value="Genomic_DNA"/>
</dbReference>
<feature type="compositionally biased region" description="Low complexity" evidence="1">
    <location>
        <begin position="432"/>
        <end position="447"/>
    </location>
</feature>
<protein>
    <submittedName>
        <fullName evidence="3">Uncharacterized aarF domain-containing protein kinase 1</fullName>
    </submittedName>
</protein>
<feature type="region of interest" description="Disordered" evidence="1">
    <location>
        <begin position="374"/>
        <end position="407"/>
    </location>
</feature>
<feature type="region of interest" description="Disordered" evidence="1">
    <location>
        <begin position="582"/>
        <end position="617"/>
    </location>
</feature>
<dbReference type="GO" id="GO:0007005">
    <property type="term" value="P:mitochondrion organization"/>
    <property type="evidence" value="ECO:0007669"/>
    <property type="project" value="TreeGrafter"/>
</dbReference>
<dbReference type="InterPro" id="IPR051130">
    <property type="entry name" value="Mito_struct-func_regulator"/>
</dbReference>
<gene>
    <name evidence="3" type="ORF">BN1204_022730</name>
</gene>
<dbReference type="InterPro" id="IPR004147">
    <property type="entry name" value="ABC1_dom"/>
</dbReference>
<feature type="region of interest" description="Disordered" evidence="1">
    <location>
        <begin position="425"/>
        <end position="496"/>
    </location>
</feature>
<feature type="compositionally biased region" description="Low complexity" evidence="1">
    <location>
        <begin position="383"/>
        <end position="402"/>
    </location>
</feature>
<keyword evidence="3" id="KW-0418">Kinase</keyword>
<evidence type="ECO:0000256" key="1">
    <source>
        <dbReference type="SAM" id="MobiDB-lite"/>
    </source>
</evidence>
<evidence type="ECO:0000259" key="2">
    <source>
        <dbReference type="Pfam" id="PF03109"/>
    </source>
</evidence>
<sequence>MAACPRQVGLLLFLKKQVPHQIRRPVSDVSSSRFASSSLSSPFTVYCSCSFSSFPFLSPVHSVLRRPASSLQLRSFRCSSSPSSSPSSPTPVPHSSSFPSSVVRFSFRGCAKSLFLLAGLSGVALFAFCRLFPAEARQYPFIRCARAGWCLACICVDYKLWGNREITACHARSAQRLLRLAEANRGVYIKLGQHAAAMVYLLPPAYTETLSVLQSEAPHSSLEDVYGVLKKDLGVHSLEEIFEEFDPRPVGAASLAQVHFARLRDGSPVAVKVQHREVADLARADAQVVKTLEEIAQRIFPEVKLRWLAELLETNLPQEVDFLNEAANAERLRSLLEKQSCLSYSLPSAAYNALLAPYHLVSLFSSFRVRWRSMRPHSPPASSPDVSLSASPASVAPASLSPQPHESAVCRQSVQGCSWSGEYKVGTEPETAAPGGRARGLAASASSHQRETARQEEAEGESEGGEAVHFAAPKAAKGRESAGDARDNTPLSPLRDGSVRDYEIQLRVPNVYRELSTSRVLVMERAPGVSVDDLEGLQKQRIHPLAVSHALNRLFEALIFREGFVHADPHPGNILVHLQHEDGERHRQEGRMRGPGQAAETKLRSPSSPSPSSSPSSSPSAWSSFGWFFGLGNSKAAQEGRKVLTLYVLDNGLYCQLSKEFREHYARLWLGVLRGDRRETDACCRFFGVEQLAGLLQIILTLRSETSLKGGISRSRKSVEEDQQLRASFPEYFTRITEVLQSVPREFVLLIKTNDLLRAIQQKLGLDERLALLPIAHGSYLLATECILDKQPNLSFFWRWWILLRLRLTLWGLNLAERLLARRALQDVQETDQAQSGKSSHGPTNSALDALSGVLLALV</sequence>
<feature type="domain" description="ABC1 atypical kinase-like" evidence="2">
    <location>
        <begin position="213"/>
        <end position="340"/>
    </location>
</feature>
<feature type="compositionally biased region" description="Low complexity" evidence="1">
    <location>
        <begin position="605"/>
        <end position="617"/>
    </location>
</feature>
<dbReference type="Pfam" id="PF03109">
    <property type="entry name" value="ABC1"/>
    <property type="match status" value="2"/>
</dbReference>